<dbReference type="GeneID" id="18874624"/>
<proteinExistence type="predicted"/>
<gene>
    <name evidence="1" type="ORF">SPAPADRAFT_63160</name>
</gene>
<dbReference type="AlphaFoldDB" id="G3ATT4"/>
<evidence type="ECO:0000313" key="1">
    <source>
        <dbReference type="EMBL" id="EGW30310.1"/>
    </source>
</evidence>
<name>G3ATT4_SPAPN</name>
<evidence type="ECO:0008006" key="3">
    <source>
        <dbReference type="Google" id="ProtNLM"/>
    </source>
</evidence>
<accession>G3ATT4</accession>
<dbReference type="OMA" id="PKYHHEI"/>
<dbReference type="STRING" id="619300.G3ATT4"/>
<organism evidence="2">
    <name type="scientific">Spathaspora passalidarum (strain NRRL Y-27907 / 11-Y1)</name>
    <dbReference type="NCBI Taxonomy" id="619300"/>
    <lineage>
        <taxon>Eukaryota</taxon>
        <taxon>Fungi</taxon>
        <taxon>Dikarya</taxon>
        <taxon>Ascomycota</taxon>
        <taxon>Saccharomycotina</taxon>
        <taxon>Pichiomycetes</taxon>
        <taxon>Debaryomycetaceae</taxon>
        <taxon>Spathaspora</taxon>
    </lineage>
</organism>
<dbReference type="Proteomes" id="UP000000709">
    <property type="component" value="Unassembled WGS sequence"/>
</dbReference>
<dbReference type="OrthoDB" id="4094059at2759"/>
<reference evidence="1 2" key="1">
    <citation type="journal article" date="2011" name="Proc. Natl. Acad. Sci. U.S.A.">
        <title>Comparative genomics of xylose-fermenting fungi for enhanced biofuel production.</title>
        <authorList>
            <person name="Wohlbach D.J."/>
            <person name="Kuo A."/>
            <person name="Sato T.K."/>
            <person name="Potts K.M."/>
            <person name="Salamov A.A."/>
            <person name="LaButti K.M."/>
            <person name="Sun H."/>
            <person name="Clum A."/>
            <person name="Pangilinan J.L."/>
            <person name="Lindquist E.A."/>
            <person name="Lucas S."/>
            <person name="Lapidus A."/>
            <person name="Jin M."/>
            <person name="Gunawan C."/>
            <person name="Balan V."/>
            <person name="Dale B.E."/>
            <person name="Jeffries T.W."/>
            <person name="Zinkel R."/>
            <person name="Barry K.W."/>
            <person name="Grigoriev I.V."/>
            <person name="Gasch A.P."/>
        </authorList>
    </citation>
    <scope>NUCLEOTIDE SEQUENCE [LARGE SCALE GENOMIC DNA]</scope>
    <source>
        <strain evidence="2">NRRL Y-27907 / 11-Y1</strain>
    </source>
</reference>
<keyword evidence="2" id="KW-1185">Reference proteome</keyword>
<dbReference type="EMBL" id="GL996505">
    <property type="protein sequence ID" value="EGW30310.1"/>
    <property type="molecule type" value="Genomic_DNA"/>
</dbReference>
<dbReference type="RefSeq" id="XP_007377281.1">
    <property type="nucleotide sequence ID" value="XM_007377219.1"/>
</dbReference>
<protein>
    <recommendedName>
        <fullName evidence="3">ATPase expression protein 1</fullName>
    </recommendedName>
</protein>
<dbReference type="eggNOG" id="ENOG502RPZT">
    <property type="taxonomic scope" value="Eukaryota"/>
</dbReference>
<evidence type="ECO:0000313" key="2">
    <source>
        <dbReference type="Proteomes" id="UP000000709"/>
    </source>
</evidence>
<dbReference type="HOGENOM" id="CLU_557788_0_0_1"/>
<dbReference type="InParanoid" id="G3ATT4"/>
<sequence length="429" mass="49030">MLRTRLLQTTKRTYSKFSFTSNEPQRHVFEQEKLTPEQNRAAIPTKPTFDSIPRRHLEIINPEDVSDLVTELTQDDVLVTVLSKQKYLYGDKNHIVYDKQGARSVQLPFANVGLSWVNLFNKQVGKLDELKDEQTIYSSLPKSIVKKLDNVDTSDIKKVFEITNAKENSQMKVGGKLTPMELLNCITIERLTLYLLDKPINLSDLITYVDETSNYCTTKELTIILSKMFDALANSDKTAESNFVKFIIKCIDTQFESIKPLASSQLDQLVHILAKAGHIPQALTILRQLVESKKCPSEQTLNEILAHFKDSNQTDIIQQLGFLKSVFFATKLTGNKFELLLRSVQDIHDLNKLLVLAQSYPDIIEQYQTNLLSTLLAVNKQYPDHERRLQLTQFIRNLKNKGVKLNGKFIEVSKHEYVNLGDNINGNNL</sequence>
<dbReference type="KEGG" id="spaa:SPAPADRAFT_63160"/>